<accession>A0ABY6AX35</accession>
<organism evidence="1 2">
    <name type="scientific">Pseudomonas promysalinigenes</name>
    <dbReference type="NCBI Taxonomy" id="485898"/>
    <lineage>
        <taxon>Bacteria</taxon>
        <taxon>Pseudomonadati</taxon>
        <taxon>Pseudomonadota</taxon>
        <taxon>Gammaproteobacteria</taxon>
        <taxon>Pseudomonadales</taxon>
        <taxon>Pseudomonadaceae</taxon>
        <taxon>Pseudomonas</taxon>
    </lineage>
</organism>
<sequence>MFGKAWLVSEEGVSMMHRNIQGIAFEQPQGQEHICTPSGITGFFLNFYAAFERSDAVL</sequence>
<protein>
    <submittedName>
        <fullName evidence="1">Uncharacterized protein</fullName>
    </submittedName>
</protein>
<dbReference type="EMBL" id="CP104557">
    <property type="protein sequence ID" value="UXH42218.1"/>
    <property type="molecule type" value="Genomic_DNA"/>
</dbReference>
<dbReference type="Proteomes" id="UP001064504">
    <property type="component" value="Chromosome"/>
</dbReference>
<reference evidence="1" key="1">
    <citation type="submission" date="2022-09" db="EMBL/GenBank/DDBJ databases">
        <title>Complete genome sequence of Pseudomonas promysalinigenes strain RL-WG26, a newly isolated PGPR with the potential for plant salinity stress alleviation.</title>
        <authorList>
            <person name="Ren L."/>
            <person name="Wang G."/>
            <person name="Hu H."/>
        </authorList>
    </citation>
    <scope>NUCLEOTIDE SEQUENCE</scope>
    <source>
        <strain evidence="1">RL-WG26</strain>
    </source>
</reference>
<keyword evidence="2" id="KW-1185">Reference proteome</keyword>
<gene>
    <name evidence="1" type="ORF">N5C08_12160</name>
</gene>
<evidence type="ECO:0000313" key="1">
    <source>
        <dbReference type="EMBL" id="UXH42218.1"/>
    </source>
</evidence>
<dbReference type="RefSeq" id="WP_261745567.1">
    <property type="nucleotide sequence ID" value="NZ_CP104557.1"/>
</dbReference>
<name>A0ABY6AX35_9PSED</name>
<proteinExistence type="predicted"/>
<evidence type="ECO:0000313" key="2">
    <source>
        <dbReference type="Proteomes" id="UP001064504"/>
    </source>
</evidence>